<feature type="transmembrane region" description="Helical" evidence="1">
    <location>
        <begin position="574"/>
        <end position="594"/>
    </location>
</feature>
<keyword evidence="1" id="KW-0472">Membrane</keyword>
<feature type="transmembrane region" description="Helical" evidence="1">
    <location>
        <begin position="215"/>
        <end position="240"/>
    </location>
</feature>
<feature type="transmembrane region" description="Helical" evidence="1">
    <location>
        <begin position="547"/>
        <end position="568"/>
    </location>
</feature>
<reference evidence="2 3" key="1">
    <citation type="journal article" date="2009" name="Stand. Genomic Sci.">
        <title>Complete genome sequence of Stackebrandtia nassauensis type strain (LLR-40K-21).</title>
        <authorList>
            <person name="Munk C."/>
            <person name="Lapidus A."/>
            <person name="Copeland A."/>
            <person name="Jando M."/>
            <person name="Mayilraj S."/>
            <person name="Glavina Del Rio T."/>
            <person name="Nolan M."/>
            <person name="Chen F."/>
            <person name="Lucas S."/>
            <person name="Tice H."/>
            <person name="Cheng J.F."/>
            <person name="Han C."/>
            <person name="Detter J.C."/>
            <person name="Bruce D."/>
            <person name="Goodwin L."/>
            <person name="Chain P."/>
            <person name="Pitluck S."/>
            <person name="Goker M."/>
            <person name="Ovchinikova G."/>
            <person name="Pati A."/>
            <person name="Ivanova N."/>
            <person name="Mavromatis K."/>
            <person name="Chen A."/>
            <person name="Palaniappan K."/>
            <person name="Land M."/>
            <person name="Hauser L."/>
            <person name="Chang Y.J."/>
            <person name="Jeffries C.D."/>
            <person name="Bristow J."/>
            <person name="Eisen J.A."/>
            <person name="Markowitz V."/>
            <person name="Hugenholtz P."/>
            <person name="Kyrpides N.C."/>
            <person name="Klenk H.P."/>
        </authorList>
    </citation>
    <scope>NUCLEOTIDE SEQUENCE [LARGE SCALE GENOMIC DNA]</scope>
    <source>
        <strain evidence="3">DSM 44728 / CIP 108903 / NRRL B-16338 / NBRC 102104 / LLR-40K-21</strain>
    </source>
</reference>
<evidence type="ECO:0000313" key="3">
    <source>
        <dbReference type="Proteomes" id="UP000000844"/>
    </source>
</evidence>
<keyword evidence="1" id="KW-1133">Transmembrane helix</keyword>
<name>D3PVC8_STANL</name>
<feature type="transmembrane region" description="Helical" evidence="1">
    <location>
        <begin position="419"/>
        <end position="437"/>
    </location>
</feature>
<feature type="transmembrane region" description="Helical" evidence="1">
    <location>
        <begin position="443"/>
        <end position="466"/>
    </location>
</feature>
<proteinExistence type="predicted"/>
<feature type="transmembrane region" description="Helical" evidence="1">
    <location>
        <begin position="122"/>
        <end position="142"/>
    </location>
</feature>
<organism evidence="2 3">
    <name type="scientific">Stackebrandtia nassauensis (strain DSM 44728 / CIP 108903 / NRRL B-16338 / NBRC 102104 / LLR-40K-21)</name>
    <dbReference type="NCBI Taxonomy" id="446470"/>
    <lineage>
        <taxon>Bacteria</taxon>
        <taxon>Bacillati</taxon>
        <taxon>Actinomycetota</taxon>
        <taxon>Actinomycetes</taxon>
        <taxon>Glycomycetales</taxon>
        <taxon>Glycomycetaceae</taxon>
        <taxon>Stackebrandtia</taxon>
    </lineage>
</organism>
<protein>
    <submittedName>
        <fullName evidence="2">Uncharacterized protein</fullName>
    </submittedName>
</protein>
<dbReference type="HOGENOM" id="CLU_394267_0_0_11"/>
<feature type="transmembrane region" description="Helical" evidence="1">
    <location>
        <begin position="615"/>
        <end position="636"/>
    </location>
</feature>
<feature type="transmembrane region" description="Helical" evidence="1">
    <location>
        <begin position="482"/>
        <end position="501"/>
    </location>
</feature>
<dbReference type="AlphaFoldDB" id="D3PVC8"/>
<keyword evidence="3" id="KW-1185">Reference proteome</keyword>
<evidence type="ECO:0000256" key="1">
    <source>
        <dbReference type="SAM" id="Phobius"/>
    </source>
</evidence>
<keyword evidence="1" id="KW-0812">Transmembrane</keyword>
<feature type="transmembrane region" description="Helical" evidence="1">
    <location>
        <begin position="397"/>
        <end position="412"/>
    </location>
</feature>
<accession>D3PVC8</accession>
<feature type="transmembrane region" description="Helical" evidence="1">
    <location>
        <begin position="656"/>
        <end position="674"/>
    </location>
</feature>
<feature type="transmembrane region" description="Helical" evidence="1">
    <location>
        <begin position="362"/>
        <end position="385"/>
    </location>
</feature>
<evidence type="ECO:0000313" key="2">
    <source>
        <dbReference type="EMBL" id="ADD41181.1"/>
    </source>
</evidence>
<feature type="transmembrane region" description="Helical" evidence="1">
    <location>
        <begin position="185"/>
        <end position="203"/>
    </location>
</feature>
<feature type="transmembrane region" description="Helical" evidence="1">
    <location>
        <begin position="154"/>
        <end position="173"/>
    </location>
</feature>
<dbReference type="EMBL" id="CP001778">
    <property type="protein sequence ID" value="ADD41181.1"/>
    <property type="molecule type" value="Genomic_DNA"/>
</dbReference>
<gene>
    <name evidence="2" type="ordered locus">Snas_1477</name>
</gene>
<dbReference type="Proteomes" id="UP000000844">
    <property type="component" value="Chromosome"/>
</dbReference>
<feature type="transmembrane region" description="Helical" evidence="1">
    <location>
        <begin position="90"/>
        <end position="110"/>
    </location>
</feature>
<sequence length="699" mass="73390">MSVIDVVSQRFLKIAAARWPADIRDDQAREWAGELYAIRHDDERGRLHRRWAQLRYALSLAASPPVEDPNRIPKGWSELLPNLGSTIRRVLMLVAVGAVCGLASTLTSVMTSETGVPELRGVAVVVFALVLCEIGRHFGRIAPTSLRHDGRGNAIVTAATVLLVVGTMVLLVGDKVGPSWSLYEALPYLVWVLGFGTLAALVFRLAKRGRGTAAWLLGLGGAAVLFEGLTVLIGMSYAFIGATTDDASSIFGYNITPDFGNLGQLDFSQALLWFPHTLRGDLYTGAGQAGVVDASLPGAVLGATTLIMPGLLAASGFAVGYLISSGRFATAVAGRATAPAKAAAESTPETAEPVAAVAFRRYLGLAFVVVGILTWAFVLSALPPVLSDDTMVDLREAGHWAIVLAALGLALARSNRPWMVVPSLGFGASLAVVGVVVDRIEFTGVGAFLIAAGIAGALAVAAWLLPAPRGSRGFSSTRERRALIAVTVFAAYSAPAVLTQARIPGGYDTGSSRSATWLPSVWWVLSLSLIALAVGAVWAARRPRLSVAHASALFAPPIVIMAVIDWLAQSGTVLAVNLPVSALALGPLSVYLVAVIQWGRRDGGLSEAAKWSGRVAATAVLAVPLYFPQAFVGIMIGDPLIRLSVPETEHVSGIPFVPGILLGATVLATFFGWWTSREPRPRLAPEPHEGPVTGEVAPA</sequence>
<feature type="transmembrane region" description="Helical" evidence="1">
    <location>
        <begin position="299"/>
        <end position="323"/>
    </location>
</feature>
<dbReference type="STRING" id="446470.Snas_1477"/>
<dbReference type="KEGG" id="sna:Snas_1477"/>
<dbReference type="RefSeq" id="WP_013016752.1">
    <property type="nucleotide sequence ID" value="NC_013947.1"/>
</dbReference>
<feature type="transmembrane region" description="Helical" evidence="1">
    <location>
        <begin position="521"/>
        <end position="540"/>
    </location>
</feature>
<dbReference type="OrthoDB" id="3290504at2"/>